<dbReference type="PANTHER" id="PTHR45749:SF35">
    <property type="entry name" value="AC-LIKE TRANSPOSASE-RELATED"/>
    <property type="match status" value="1"/>
</dbReference>
<reference evidence="4" key="1">
    <citation type="journal article" date="2012" name="Nature">
        <title>A physical, genetic and functional sequence assembly of the barley genome.</title>
        <authorList>
            <consortium name="The International Barley Genome Sequencing Consortium"/>
            <person name="Mayer K.F."/>
            <person name="Waugh R."/>
            <person name="Brown J.W."/>
            <person name="Schulman A."/>
            <person name="Langridge P."/>
            <person name="Platzer M."/>
            <person name="Fincher G.B."/>
            <person name="Muehlbauer G.J."/>
            <person name="Sato K."/>
            <person name="Close T.J."/>
            <person name="Wise R.P."/>
            <person name="Stein N."/>
        </authorList>
    </citation>
    <scope>NUCLEOTIDE SEQUENCE [LARGE SCALE GENOMIC DNA]</scope>
    <source>
        <strain evidence="4">cv. Morex</strain>
    </source>
</reference>
<feature type="compositionally biased region" description="Polar residues" evidence="1">
    <location>
        <begin position="75"/>
        <end position="97"/>
    </location>
</feature>
<dbReference type="InterPro" id="IPR006580">
    <property type="entry name" value="Znf_TTF"/>
</dbReference>
<name>A0A8I6XHZ8_HORVV</name>
<dbReference type="PANTHER" id="PTHR45749">
    <property type="match status" value="1"/>
</dbReference>
<reference evidence="3" key="3">
    <citation type="submission" date="2022-01" db="UniProtKB">
        <authorList>
            <consortium name="EnsemblPlants"/>
        </authorList>
    </citation>
    <scope>IDENTIFICATION</scope>
    <source>
        <strain evidence="3">subsp. vulgare</strain>
    </source>
</reference>
<protein>
    <recommendedName>
        <fullName evidence="2">TTF-type domain-containing protein</fullName>
    </recommendedName>
</protein>
<keyword evidence="4" id="KW-1185">Reference proteome</keyword>
<dbReference type="Gramene" id="HORVU.MOREX.r3.3HG0308310.1">
    <property type="protein sequence ID" value="HORVU.MOREX.r3.3HG0308310.1.CDS1"/>
    <property type="gene ID" value="HORVU.MOREX.r3.3HG0308310"/>
</dbReference>
<sequence>MFLISNMSFRKHLSDSNKRKIKKQKDEEVKSLKGSLNKYFKPGSSSRGPLELAIVCVEEQPTENTNATDDDMDVGNSNSSEHVNVTRSSNCESPSVDKQQPFTVDIFDPRNWDNLDNKARDILVEKGPVRNDDIVFPPDSNSRHFSLSYYSRKLRNGEVHARKWLVYSEHTNKVYCFCSKLFKSHSNKSVFAGNGLSDWKHLSDRLKEHENCVEHIKTMNTWNELKVRLAKNKTIDKDLQQQINKEKERLRQVLVRLVAILKSW</sequence>
<proteinExistence type="predicted"/>
<dbReference type="AlphaFoldDB" id="A0A8I6XHZ8"/>
<feature type="domain" description="TTF-type" evidence="2">
    <location>
        <begin position="149"/>
        <end position="234"/>
    </location>
</feature>
<evidence type="ECO:0000313" key="4">
    <source>
        <dbReference type="Proteomes" id="UP000011116"/>
    </source>
</evidence>
<evidence type="ECO:0000256" key="1">
    <source>
        <dbReference type="SAM" id="MobiDB-lite"/>
    </source>
</evidence>
<dbReference type="EnsemblPlants" id="HORVU.MOREX.r3.3HG0308310.1">
    <property type="protein sequence ID" value="HORVU.MOREX.r3.3HG0308310.1.CDS1"/>
    <property type="gene ID" value="HORVU.MOREX.r3.3HG0308310"/>
</dbReference>
<evidence type="ECO:0000313" key="3">
    <source>
        <dbReference type="EnsemblPlants" id="HORVU.MOREX.r3.3HG0308310.1.CDS1"/>
    </source>
</evidence>
<accession>A0A8I6XHZ8</accession>
<dbReference type="SMART" id="SM00597">
    <property type="entry name" value="ZnF_TTF"/>
    <property type="match status" value="1"/>
</dbReference>
<feature type="region of interest" description="Disordered" evidence="1">
    <location>
        <begin position="63"/>
        <end position="97"/>
    </location>
</feature>
<organism evidence="3 4">
    <name type="scientific">Hordeum vulgare subsp. vulgare</name>
    <name type="common">Domesticated barley</name>
    <dbReference type="NCBI Taxonomy" id="112509"/>
    <lineage>
        <taxon>Eukaryota</taxon>
        <taxon>Viridiplantae</taxon>
        <taxon>Streptophyta</taxon>
        <taxon>Embryophyta</taxon>
        <taxon>Tracheophyta</taxon>
        <taxon>Spermatophyta</taxon>
        <taxon>Magnoliopsida</taxon>
        <taxon>Liliopsida</taxon>
        <taxon>Poales</taxon>
        <taxon>Poaceae</taxon>
        <taxon>BOP clade</taxon>
        <taxon>Pooideae</taxon>
        <taxon>Triticodae</taxon>
        <taxon>Triticeae</taxon>
        <taxon>Hordeinae</taxon>
        <taxon>Hordeum</taxon>
    </lineage>
</organism>
<evidence type="ECO:0000259" key="2">
    <source>
        <dbReference type="SMART" id="SM00597"/>
    </source>
</evidence>
<reference evidence="3" key="2">
    <citation type="submission" date="2020-10" db="EMBL/GenBank/DDBJ databases">
        <authorList>
            <person name="Scholz U."/>
            <person name="Mascher M."/>
            <person name="Fiebig A."/>
        </authorList>
    </citation>
    <scope>NUCLEOTIDE SEQUENCE [LARGE SCALE GENOMIC DNA]</scope>
    <source>
        <strain evidence="3">cv. Morex</strain>
    </source>
</reference>
<dbReference type="Proteomes" id="UP000011116">
    <property type="component" value="Chromosome 3H"/>
</dbReference>